<feature type="region of interest" description="Disordered" evidence="1">
    <location>
        <begin position="253"/>
        <end position="283"/>
    </location>
</feature>
<organism evidence="2 3">
    <name type="scientific">Gymnopus androsaceus JB14</name>
    <dbReference type="NCBI Taxonomy" id="1447944"/>
    <lineage>
        <taxon>Eukaryota</taxon>
        <taxon>Fungi</taxon>
        <taxon>Dikarya</taxon>
        <taxon>Basidiomycota</taxon>
        <taxon>Agaricomycotina</taxon>
        <taxon>Agaricomycetes</taxon>
        <taxon>Agaricomycetidae</taxon>
        <taxon>Agaricales</taxon>
        <taxon>Marasmiineae</taxon>
        <taxon>Omphalotaceae</taxon>
        <taxon>Gymnopus</taxon>
    </lineage>
</organism>
<dbReference type="OrthoDB" id="3232711at2759"/>
<name>A0A6A4HV68_9AGAR</name>
<dbReference type="AlphaFoldDB" id="A0A6A4HV68"/>
<dbReference type="Proteomes" id="UP000799118">
    <property type="component" value="Unassembled WGS sequence"/>
</dbReference>
<sequence>MPLVRRNPHLASIESRFRDAQCSMALDQLRHSLLVKRRLYTYKNNNARKQKSTSRSRTLLDNQQKKVDLAAAAYRRARFAKLAISGEENVGWRKLEQSDIQEEEAEAMKSRRKEAARVNEHGHVQGIAGAGQSRFVISWIWVAADGNGSIEENKALHDGLRVEFCKAYSRVRRWREQVRLLRAEMSYCLGSLESQAKEWESRATIPQFSGKHADGTAAYAHKQAAVRRIIAGRFRVLWARYLIGETSLQVAQAPPDLRRTNGEDSDDEPGESEESEESESLKRNLKRNLTRRWMMKKWSSMVRPFL</sequence>
<gene>
    <name evidence="2" type="ORF">BT96DRAFT_991438</name>
</gene>
<protein>
    <submittedName>
        <fullName evidence="2">Uncharacterized protein</fullName>
    </submittedName>
</protein>
<feature type="compositionally biased region" description="Acidic residues" evidence="1">
    <location>
        <begin position="263"/>
        <end position="278"/>
    </location>
</feature>
<keyword evidence="3" id="KW-1185">Reference proteome</keyword>
<reference evidence="2" key="1">
    <citation type="journal article" date="2019" name="Environ. Microbiol.">
        <title>Fungal ecological strategies reflected in gene transcription - a case study of two litter decomposers.</title>
        <authorList>
            <person name="Barbi F."/>
            <person name="Kohler A."/>
            <person name="Barry K."/>
            <person name="Baskaran P."/>
            <person name="Daum C."/>
            <person name="Fauchery L."/>
            <person name="Ihrmark K."/>
            <person name="Kuo A."/>
            <person name="LaButti K."/>
            <person name="Lipzen A."/>
            <person name="Morin E."/>
            <person name="Grigoriev I.V."/>
            <person name="Henrissat B."/>
            <person name="Lindahl B."/>
            <person name="Martin F."/>
        </authorList>
    </citation>
    <scope>NUCLEOTIDE SEQUENCE</scope>
    <source>
        <strain evidence="2">JB14</strain>
    </source>
</reference>
<dbReference type="EMBL" id="ML769438">
    <property type="protein sequence ID" value="KAE9402096.1"/>
    <property type="molecule type" value="Genomic_DNA"/>
</dbReference>
<proteinExistence type="predicted"/>
<evidence type="ECO:0000313" key="2">
    <source>
        <dbReference type="EMBL" id="KAE9402096.1"/>
    </source>
</evidence>
<accession>A0A6A4HV68</accession>
<evidence type="ECO:0000313" key="3">
    <source>
        <dbReference type="Proteomes" id="UP000799118"/>
    </source>
</evidence>
<evidence type="ECO:0000256" key="1">
    <source>
        <dbReference type="SAM" id="MobiDB-lite"/>
    </source>
</evidence>